<dbReference type="Gramene" id="ERN13839">
    <property type="protein sequence ID" value="ERN13839"/>
    <property type="gene ID" value="AMTR_s00049p00225020"/>
</dbReference>
<dbReference type="eggNOG" id="ENOG502S2NI">
    <property type="taxonomic scope" value="Eukaryota"/>
</dbReference>
<organism evidence="2 3">
    <name type="scientific">Amborella trichopoda</name>
    <dbReference type="NCBI Taxonomy" id="13333"/>
    <lineage>
        <taxon>Eukaryota</taxon>
        <taxon>Viridiplantae</taxon>
        <taxon>Streptophyta</taxon>
        <taxon>Embryophyta</taxon>
        <taxon>Tracheophyta</taxon>
        <taxon>Spermatophyta</taxon>
        <taxon>Magnoliopsida</taxon>
        <taxon>Amborellales</taxon>
        <taxon>Amborellaceae</taxon>
        <taxon>Amborella</taxon>
    </lineage>
</organism>
<dbReference type="PANTHER" id="PTHR35737:SF1">
    <property type="entry name" value="CRYPTIC LOCI REGULATOR"/>
    <property type="match status" value="1"/>
</dbReference>
<feature type="region of interest" description="Disordered" evidence="1">
    <location>
        <begin position="77"/>
        <end position="99"/>
    </location>
</feature>
<keyword evidence="3" id="KW-1185">Reference proteome</keyword>
<protein>
    <submittedName>
        <fullName evidence="2">Uncharacterized protein</fullName>
    </submittedName>
</protein>
<dbReference type="Proteomes" id="UP000017836">
    <property type="component" value="Unassembled WGS sequence"/>
</dbReference>
<dbReference type="PANTHER" id="PTHR35737">
    <property type="entry name" value="CRYPTIC LOCI REGULATOR"/>
    <property type="match status" value="1"/>
</dbReference>
<evidence type="ECO:0000256" key="1">
    <source>
        <dbReference type="SAM" id="MobiDB-lite"/>
    </source>
</evidence>
<evidence type="ECO:0000313" key="3">
    <source>
        <dbReference type="Proteomes" id="UP000017836"/>
    </source>
</evidence>
<proteinExistence type="predicted"/>
<dbReference type="HOGENOM" id="CLU_1333841_0_0_1"/>
<reference evidence="3" key="1">
    <citation type="journal article" date="2013" name="Science">
        <title>The Amborella genome and the evolution of flowering plants.</title>
        <authorList>
            <consortium name="Amborella Genome Project"/>
        </authorList>
    </citation>
    <scope>NUCLEOTIDE SEQUENCE [LARGE SCALE GENOMIC DNA]</scope>
</reference>
<dbReference type="AlphaFoldDB" id="W1Q038"/>
<gene>
    <name evidence="2" type="ORF">AMTR_s00049p00225020</name>
</gene>
<dbReference type="EMBL" id="KI392567">
    <property type="protein sequence ID" value="ERN13839.1"/>
    <property type="molecule type" value="Genomic_DNA"/>
</dbReference>
<name>W1Q038_AMBTC</name>
<sequence>MEKRAEDEWEVCNEDGFIYKRRKKETSAARAGPATDPTVEMRHMKLLKKRALLKMKEGYIREIKQWEDLSLQLQKMREKSQALAENSPGQPESPLPRLPENNFRPLIDDLLFQAEVQEAILQDFSNLCQMADALCEAEENRQKQALIDLPIWENPLSIMNSLAELEGDANQRT</sequence>
<dbReference type="KEGG" id="atr:18442087"/>
<accession>W1Q038</accession>
<dbReference type="OMA" id="LPIWGSP"/>
<dbReference type="OrthoDB" id="1930051at2759"/>
<evidence type="ECO:0000313" key="2">
    <source>
        <dbReference type="EMBL" id="ERN13839.1"/>
    </source>
</evidence>